<dbReference type="AlphaFoldDB" id="H2Y3A4"/>
<dbReference type="PANTHER" id="PTHR24300">
    <property type="entry name" value="CYTOCHROME P450 508A4-RELATED"/>
    <property type="match status" value="1"/>
</dbReference>
<dbReference type="Gene3D" id="1.10.630.10">
    <property type="entry name" value="Cytochrome P450"/>
    <property type="match status" value="1"/>
</dbReference>
<evidence type="ECO:0000256" key="6">
    <source>
        <dbReference type="RuleBase" id="RU000461"/>
    </source>
</evidence>
<keyword evidence="4 5" id="KW-0408">Iron</keyword>
<dbReference type="PROSITE" id="PS00086">
    <property type="entry name" value="CYTOCHROME_P450"/>
    <property type="match status" value="1"/>
</dbReference>
<dbReference type="GO" id="GO:0008202">
    <property type="term" value="P:steroid metabolic process"/>
    <property type="evidence" value="ECO:0000318"/>
    <property type="project" value="GO_Central"/>
</dbReference>
<dbReference type="PRINTS" id="PR00463">
    <property type="entry name" value="EP450I"/>
</dbReference>
<dbReference type="InParanoid" id="H2Y3A4"/>
<dbReference type="GO" id="GO:0006082">
    <property type="term" value="P:organic acid metabolic process"/>
    <property type="evidence" value="ECO:0000318"/>
    <property type="project" value="GO_Central"/>
</dbReference>
<evidence type="ECO:0000256" key="1">
    <source>
        <dbReference type="ARBA" id="ARBA00001971"/>
    </source>
</evidence>
<evidence type="ECO:0000256" key="3">
    <source>
        <dbReference type="ARBA" id="ARBA00022723"/>
    </source>
</evidence>
<dbReference type="GO" id="GO:0005737">
    <property type="term" value="C:cytoplasm"/>
    <property type="evidence" value="ECO:0000318"/>
    <property type="project" value="GO_Central"/>
</dbReference>
<reference evidence="7" key="3">
    <citation type="submission" date="2025-08" db="UniProtKB">
        <authorList>
            <consortium name="Ensembl"/>
        </authorList>
    </citation>
    <scope>IDENTIFICATION</scope>
</reference>
<dbReference type="GO" id="GO:0020037">
    <property type="term" value="F:heme binding"/>
    <property type="evidence" value="ECO:0000318"/>
    <property type="project" value="GO_Central"/>
</dbReference>
<dbReference type="GO" id="GO:0008395">
    <property type="term" value="F:steroid hydroxylase activity"/>
    <property type="evidence" value="ECO:0000318"/>
    <property type="project" value="GO_Central"/>
</dbReference>
<protein>
    <submittedName>
        <fullName evidence="7">Uncharacterized protein</fullName>
    </submittedName>
</protein>
<dbReference type="Ensembl" id="ENSCINT00000034138.1">
    <property type="protein sequence ID" value="ENSCINP00000036389.1"/>
    <property type="gene ID" value="ENSCING00000022161.1"/>
</dbReference>
<dbReference type="GO" id="GO:0006805">
    <property type="term" value="P:xenobiotic metabolic process"/>
    <property type="evidence" value="ECO:0000318"/>
    <property type="project" value="GO_Central"/>
</dbReference>
<reference evidence="7" key="2">
    <citation type="journal article" date="2008" name="Genome Biol.">
        <title>Improved genome assembly and evidence-based global gene model set for the chordate Ciona intestinalis: new insight into intron and operon populations.</title>
        <authorList>
            <person name="Satou Y."/>
            <person name="Mineta K."/>
            <person name="Ogasawara M."/>
            <person name="Sasakura Y."/>
            <person name="Shoguchi E."/>
            <person name="Ueno K."/>
            <person name="Yamada L."/>
            <person name="Matsumoto J."/>
            <person name="Wasserscheid J."/>
            <person name="Dewar K."/>
            <person name="Wiley G.B."/>
            <person name="Macmil S.L."/>
            <person name="Roe B.A."/>
            <person name="Zeller R.W."/>
            <person name="Hastings K.E."/>
            <person name="Lemaire P."/>
            <person name="Lindquist E."/>
            <person name="Endo T."/>
            <person name="Hotta K."/>
            <person name="Inaba K."/>
        </authorList>
    </citation>
    <scope>NUCLEOTIDE SEQUENCE [LARGE SCALE GENOMIC DNA]</scope>
    <source>
        <strain evidence="7">wild type</strain>
    </source>
</reference>
<reference evidence="7" key="4">
    <citation type="submission" date="2025-09" db="UniProtKB">
        <authorList>
            <consortium name="Ensembl"/>
        </authorList>
    </citation>
    <scope>IDENTIFICATION</scope>
</reference>
<evidence type="ECO:0000256" key="2">
    <source>
        <dbReference type="ARBA" id="ARBA00010617"/>
    </source>
</evidence>
<dbReference type="GeneTree" id="ENSGT00940000160689"/>
<keyword evidence="3 5" id="KW-0479">Metal-binding</keyword>
<sequence>SSIFDTILLVFIVSYLTWHFWNQRSAWAPPGPRGLPFIGAITSIRKHPEHAMMKWNQQYGPVCMVRFGFKDILLLGSYEAAHEALVKNMDLADRPSNGIAVFKGGKGILMTKFGSYHQEQRRFSLNKLREYGMGRRALEPTILLYSNELCERIEKFGSKPFYIDMEIYKAISSTICHIVFGHNVIEENEDFKEIINTLNKKSKLNVLSGILAFAPFLRFLPVFSTIHAKSVNFQQTLHALVRQEISEHEKTRDPKEPRDYIDSFLNEMDKAKSTMQDEQLVAMCRDLFMAGTDTTSSTTSWIILFLCRYPEVQRKMQEEADQVLGSNGEPKMALAEKMPYTRAVIQEINRIRPNVPLSVPHYSSKDTMVMGYKIPKDTIVLTNIWGIHHDEKLWKNPYDFNPERHLDSNGKFIKSSKVIQFNIGLRSCLGQQLANMELFLVTVSIFRQFSFSFNPGDKIDMEGESVIALRPYSYRVIAEKR</sequence>
<proteinExistence type="inferred from homology"/>
<comment type="similarity">
    <text evidence="2 6">Belongs to the cytochrome P450 family.</text>
</comment>
<dbReference type="EMBL" id="EAAA01000693">
    <property type="status" value="NOT_ANNOTATED_CDS"/>
    <property type="molecule type" value="Genomic_DNA"/>
</dbReference>
<dbReference type="InterPro" id="IPR036396">
    <property type="entry name" value="Cyt_P450_sf"/>
</dbReference>
<feature type="binding site" description="axial binding residue" evidence="5">
    <location>
        <position position="428"/>
    </location>
    <ligand>
        <name>heme</name>
        <dbReference type="ChEBI" id="CHEBI:30413"/>
    </ligand>
    <ligandPart>
        <name>Fe</name>
        <dbReference type="ChEBI" id="CHEBI:18248"/>
    </ligandPart>
</feature>
<dbReference type="GO" id="GO:0016712">
    <property type="term" value="F:oxidoreductase activity, acting on paired donors, with incorporation or reduction of molecular oxygen, reduced flavin or flavoprotein as one donor, and incorporation of one atom of oxygen"/>
    <property type="evidence" value="ECO:0000318"/>
    <property type="project" value="GO_Central"/>
</dbReference>
<dbReference type="SUPFAM" id="SSF48264">
    <property type="entry name" value="Cytochrome P450"/>
    <property type="match status" value="1"/>
</dbReference>
<dbReference type="GO" id="GO:0005506">
    <property type="term" value="F:iron ion binding"/>
    <property type="evidence" value="ECO:0007669"/>
    <property type="project" value="InterPro"/>
</dbReference>
<keyword evidence="8" id="KW-1185">Reference proteome</keyword>
<dbReference type="FunFam" id="1.10.630.10:FF:000136">
    <property type="entry name" value="Uncharacterized protein"/>
    <property type="match status" value="1"/>
</dbReference>
<dbReference type="Proteomes" id="UP000008144">
    <property type="component" value="Chromosome 11"/>
</dbReference>
<dbReference type="PRINTS" id="PR00385">
    <property type="entry name" value="P450"/>
</dbReference>
<evidence type="ECO:0000256" key="5">
    <source>
        <dbReference type="PIRSR" id="PIRSR602401-1"/>
    </source>
</evidence>
<comment type="cofactor">
    <cofactor evidence="1 5">
        <name>heme</name>
        <dbReference type="ChEBI" id="CHEBI:30413"/>
    </cofactor>
</comment>
<dbReference type="InterPro" id="IPR002401">
    <property type="entry name" value="Cyt_P450_E_grp-I"/>
</dbReference>
<dbReference type="InterPro" id="IPR017972">
    <property type="entry name" value="Cyt_P450_CS"/>
</dbReference>
<keyword evidence="6" id="KW-0503">Monooxygenase</keyword>
<dbReference type="PANTHER" id="PTHR24300:SF397">
    <property type="entry name" value="CYTOCHROME P450 2U1"/>
    <property type="match status" value="1"/>
</dbReference>
<organism evidence="7 8">
    <name type="scientific">Ciona intestinalis</name>
    <name type="common">Transparent sea squirt</name>
    <name type="synonym">Ascidia intestinalis</name>
    <dbReference type="NCBI Taxonomy" id="7719"/>
    <lineage>
        <taxon>Eukaryota</taxon>
        <taxon>Metazoa</taxon>
        <taxon>Chordata</taxon>
        <taxon>Tunicata</taxon>
        <taxon>Ascidiacea</taxon>
        <taxon>Phlebobranchia</taxon>
        <taxon>Cionidae</taxon>
        <taxon>Ciona</taxon>
    </lineage>
</organism>
<dbReference type="InterPro" id="IPR050182">
    <property type="entry name" value="Cytochrome_P450_fam2"/>
</dbReference>
<accession>H2Y3A4</accession>
<evidence type="ECO:0000313" key="8">
    <source>
        <dbReference type="Proteomes" id="UP000008144"/>
    </source>
</evidence>
<dbReference type="Pfam" id="PF00067">
    <property type="entry name" value="p450"/>
    <property type="match status" value="1"/>
</dbReference>
<dbReference type="InterPro" id="IPR001128">
    <property type="entry name" value="Cyt_P450"/>
</dbReference>
<reference evidence="8" key="1">
    <citation type="journal article" date="2002" name="Science">
        <title>The draft genome of Ciona intestinalis: insights into chordate and vertebrate origins.</title>
        <authorList>
            <person name="Dehal P."/>
            <person name="Satou Y."/>
            <person name="Campbell R.K."/>
            <person name="Chapman J."/>
            <person name="Degnan B."/>
            <person name="De Tomaso A."/>
            <person name="Davidson B."/>
            <person name="Di Gregorio A."/>
            <person name="Gelpke M."/>
            <person name="Goodstein D.M."/>
            <person name="Harafuji N."/>
            <person name="Hastings K.E."/>
            <person name="Ho I."/>
            <person name="Hotta K."/>
            <person name="Huang W."/>
            <person name="Kawashima T."/>
            <person name="Lemaire P."/>
            <person name="Martinez D."/>
            <person name="Meinertzhagen I.A."/>
            <person name="Necula S."/>
            <person name="Nonaka M."/>
            <person name="Putnam N."/>
            <person name="Rash S."/>
            <person name="Saiga H."/>
            <person name="Satake M."/>
            <person name="Terry A."/>
            <person name="Yamada L."/>
            <person name="Wang H.G."/>
            <person name="Awazu S."/>
            <person name="Azumi K."/>
            <person name="Boore J."/>
            <person name="Branno M."/>
            <person name="Chin-Bow S."/>
            <person name="DeSantis R."/>
            <person name="Doyle S."/>
            <person name="Francino P."/>
            <person name="Keys D.N."/>
            <person name="Haga S."/>
            <person name="Hayashi H."/>
            <person name="Hino K."/>
            <person name="Imai K.S."/>
            <person name="Inaba K."/>
            <person name="Kano S."/>
            <person name="Kobayashi K."/>
            <person name="Kobayashi M."/>
            <person name="Lee B.I."/>
            <person name="Makabe K.W."/>
            <person name="Manohar C."/>
            <person name="Matassi G."/>
            <person name="Medina M."/>
            <person name="Mochizuki Y."/>
            <person name="Mount S."/>
            <person name="Morishita T."/>
            <person name="Miura S."/>
            <person name="Nakayama A."/>
            <person name="Nishizaka S."/>
            <person name="Nomoto H."/>
            <person name="Ohta F."/>
            <person name="Oishi K."/>
            <person name="Rigoutsos I."/>
            <person name="Sano M."/>
            <person name="Sasaki A."/>
            <person name="Sasakura Y."/>
            <person name="Shoguchi E."/>
            <person name="Shin-i T."/>
            <person name="Spagnuolo A."/>
            <person name="Stainier D."/>
            <person name="Suzuki M.M."/>
            <person name="Tassy O."/>
            <person name="Takatori N."/>
            <person name="Tokuoka M."/>
            <person name="Yagi K."/>
            <person name="Yoshizaki F."/>
            <person name="Wada S."/>
            <person name="Zhang C."/>
            <person name="Hyatt P.D."/>
            <person name="Larimer F."/>
            <person name="Detter C."/>
            <person name="Doggett N."/>
            <person name="Glavina T."/>
            <person name="Hawkins T."/>
            <person name="Richardson P."/>
            <person name="Lucas S."/>
            <person name="Kohara Y."/>
            <person name="Levine M."/>
            <person name="Satoh N."/>
            <person name="Rokhsar D.S."/>
        </authorList>
    </citation>
    <scope>NUCLEOTIDE SEQUENCE [LARGE SCALE GENOMIC DNA]</scope>
</reference>
<keyword evidence="5 6" id="KW-0349">Heme</keyword>
<dbReference type="HOGENOM" id="CLU_001570_22_0_1"/>
<keyword evidence="6" id="KW-0560">Oxidoreductase</keyword>
<dbReference type="STRING" id="7719.ENSCINP00000036389"/>
<name>H2Y3A4_CIOIN</name>
<evidence type="ECO:0000256" key="4">
    <source>
        <dbReference type="ARBA" id="ARBA00023004"/>
    </source>
</evidence>
<evidence type="ECO:0000313" key="7">
    <source>
        <dbReference type="Ensembl" id="ENSCINP00000036389.1"/>
    </source>
</evidence>